<proteinExistence type="predicted"/>
<organism evidence="1 2">
    <name type="scientific">Candidatus Sodalis endolongispinus</name>
    <dbReference type="NCBI Taxonomy" id="2812662"/>
    <lineage>
        <taxon>Bacteria</taxon>
        <taxon>Pseudomonadati</taxon>
        <taxon>Pseudomonadota</taxon>
        <taxon>Gammaproteobacteria</taxon>
        <taxon>Enterobacterales</taxon>
        <taxon>Bruguierivoracaceae</taxon>
        <taxon>Sodalis</taxon>
    </lineage>
</organism>
<reference evidence="1 2" key="1">
    <citation type="journal article" date="2021" name="Genome Biol. Evol.">
        <title>The evolution of interdependence in a four-way mealybug symbiosis.</title>
        <authorList>
            <person name="Garber A.I."/>
            <person name="Kupper M."/>
            <person name="Laetsch D.R."/>
            <person name="Weldon S.R."/>
            <person name="Ladinsky M.S."/>
            <person name="Bjorkman P.J."/>
            <person name="McCutcheon J.P."/>
        </authorList>
    </citation>
    <scope>NUCLEOTIDE SEQUENCE [LARGE SCALE GENOMIC DNA]</scope>
    <source>
        <strain evidence="1">SOD</strain>
    </source>
</reference>
<dbReference type="RefSeq" id="WP_215668171.1">
    <property type="nucleotide sequence ID" value="NZ_JAFJYC010000001.1"/>
</dbReference>
<evidence type="ECO:0000313" key="2">
    <source>
        <dbReference type="Proteomes" id="UP000811282"/>
    </source>
</evidence>
<gene>
    <name evidence="1" type="ORF">JZM24_00165</name>
</gene>
<comment type="caution">
    <text evidence="1">The sequence shown here is derived from an EMBL/GenBank/DDBJ whole genome shotgun (WGS) entry which is preliminary data.</text>
</comment>
<protein>
    <submittedName>
        <fullName evidence="1">Uncharacterized protein</fullName>
    </submittedName>
</protein>
<dbReference type="Proteomes" id="UP000811282">
    <property type="component" value="Unassembled WGS sequence"/>
</dbReference>
<dbReference type="EMBL" id="JAFJYC010000001">
    <property type="protein sequence ID" value="MBT9430983.1"/>
    <property type="molecule type" value="Genomic_DNA"/>
</dbReference>
<keyword evidence="2" id="KW-1185">Reference proteome</keyword>
<name>A0ABS5Y7Q4_9GAMM</name>
<evidence type="ECO:0000313" key="1">
    <source>
        <dbReference type="EMBL" id="MBT9430983.1"/>
    </source>
</evidence>
<accession>A0ABS5Y7Q4</accession>
<sequence length="229" mass="25794">MQYCGKESSGSHVFNIVKKSSNERLGYNIFIIKNDNTYKENDIVKLERIKDELYLTPCPSDKRRIPITGVAFVNIIVAVMAQYVGIQTAMLLGSNLSLGQLYCCKNILKLVTMRNSNGNINKEKTLACTLKLMGMSNSEISAFVEEEIDFCEEPDSLFNKKEVSDDESSISSDDVARMTFSHLTPIHESQEELVNAVFGENTEYDCFSLQEINKAKDTSAIPLYILETR</sequence>